<feature type="domain" description="Lnb N-terminal periplasmic" evidence="3">
    <location>
        <begin position="174"/>
        <end position="339"/>
    </location>
</feature>
<evidence type="ECO:0000313" key="7">
    <source>
        <dbReference type="Proteomes" id="UP000006852"/>
    </source>
</evidence>
<organism evidence="6 7">
    <name type="scientific">Treponema succinifaciens (strain ATCC 33096 / DSM 2489 / 6091)</name>
    <dbReference type="NCBI Taxonomy" id="869209"/>
    <lineage>
        <taxon>Bacteria</taxon>
        <taxon>Pseudomonadati</taxon>
        <taxon>Spirochaetota</taxon>
        <taxon>Spirochaetia</taxon>
        <taxon>Spirochaetales</taxon>
        <taxon>Treponemataceae</taxon>
        <taxon>Treponema</taxon>
    </lineage>
</organism>
<evidence type="ECO:0000259" key="4">
    <source>
        <dbReference type="Pfam" id="PF25222"/>
    </source>
</evidence>
<dbReference type="Pfam" id="PF25222">
    <property type="entry name" value="DUF7840"/>
    <property type="match status" value="1"/>
</dbReference>
<protein>
    <submittedName>
        <fullName evidence="6">Uncharacterized protein</fullName>
    </submittedName>
</protein>
<dbReference type="STRING" id="869209.Tresu_1574"/>
<feature type="domain" description="DUF7840" evidence="4">
    <location>
        <begin position="447"/>
        <end position="672"/>
    </location>
</feature>
<dbReference type="Pfam" id="PF13387">
    <property type="entry name" value="Lnb_N"/>
    <property type="match status" value="1"/>
</dbReference>
<accession>F2NVN7</accession>
<name>F2NVN7_TRES6</name>
<dbReference type="InterPro" id="IPR057162">
    <property type="entry name" value="DUF7840"/>
</dbReference>
<dbReference type="InterPro" id="IPR025178">
    <property type="entry name" value="Lnb_N"/>
</dbReference>
<dbReference type="KEGG" id="tsu:Tresu_1574"/>
<feature type="domain" description="DUF7843" evidence="5">
    <location>
        <begin position="80"/>
        <end position="155"/>
    </location>
</feature>
<dbReference type="eggNOG" id="ENOG502Z92U">
    <property type="taxonomic scope" value="Bacteria"/>
</dbReference>
<gene>
    <name evidence="6" type="ordered locus">Tresu_1574</name>
</gene>
<keyword evidence="2" id="KW-0732">Signal</keyword>
<dbReference type="HOGENOM" id="CLU_025316_1_0_12"/>
<reference evidence="6 7" key="1">
    <citation type="journal article" date="2011" name="Stand. Genomic Sci.">
        <title>Complete genome sequence of Treponema succinifaciens type strain (6091).</title>
        <authorList>
            <person name="Han C."/>
            <person name="Gronow S."/>
            <person name="Teshima H."/>
            <person name="Lapidus A."/>
            <person name="Nolan M."/>
            <person name="Lucas S."/>
            <person name="Hammon N."/>
            <person name="Deshpande S."/>
            <person name="Cheng J.F."/>
            <person name="Zeytun A."/>
            <person name="Tapia R."/>
            <person name="Goodwin L."/>
            <person name="Pitluck S."/>
            <person name="Liolios K."/>
            <person name="Pagani I."/>
            <person name="Ivanova N."/>
            <person name="Mavromatis K."/>
            <person name="Mikhailova N."/>
            <person name="Huntemann M."/>
            <person name="Pati A."/>
            <person name="Chen A."/>
            <person name="Palaniappan K."/>
            <person name="Land M."/>
            <person name="Hauser L."/>
            <person name="Brambilla E.M."/>
            <person name="Rohde M."/>
            <person name="Goker M."/>
            <person name="Woyke T."/>
            <person name="Bristow J."/>
            <person name="Eisen J.A."/>
            <person name="Markowitz V."/>
            <person name="Hugenholtz P."/>
            <person name="Kyrpides N.C."/>
            <person name="Klenk H.P."/>
            <person name="Detter J.C."/>
        </authorList>
    </citation>
    <scope>NUCLEOTIDE SEQUENCE [LARGE SCALE GENOMIC DNA]</scope>
    <source>
        <strain evidence="7">ATCC 33096 / DSM 2489 / 6091</strain>
    </source>
</reference>
<feature type="region of interest" description="Disordered" evidence="1">
    <location>
        <begin position="438"/>
        <end position="458"/>
    </location>
</feature>
<evidence type="ECO:0000313" key="6">
    <source>
        <dbReference type="EMBL" id="AEB14474.1"/>
    </source>
</evidence>
<feature type="chain" id="PRO_5003284114" evidence="2">
    <location>
        <begin position="32"/>
        <end position="673"/>
    </location>
</feature>
<dbReference type="AlphaFoldDB" id="F2NVN7"/>
<evidence type="ECO:0000259" key="3">
    <source>
        <dbReference type="Pfam" id="PF13387"/>
    </source>
</evidence>
<feature type="signal peptide" evidence="2">
    <location>
        <begin position="1"/>
        <end position="31"/>
    </location>
</feature>
<sequence length="673" mass="76114">MDFSSKRTGYGRKVVPCLFLLAASFFLPVFADENSPAKGTADAVDFSGKLEAISKLAPTEPAPGYEIKAQEAVDKAFSMELYNAPYWKTLLHYKPSPFHKNKSLVDDPMFFCAKKGKTNPKAELEGTIKAFFSPAPGKDERHAIERFPGRFKWICDQLNLSKEDFPYDGDAYYQSIVRKVNPGDVYLIFPAGFLKNPASVFGHTFLLMESKGQSRLLASSINYGAVTNITGGAMYAILGLVGGFRGYFGFVPYYEKIKQYANMDMRDIWEYRLNFSEEEKDRMLRHVFDLSGIYSRYFFISENCSYNLLFLIEAAKPETDITNILSGVVEPIETVKTICETGLADKTDYRPSVYSKLEFQKTQLTRKQNKYVKDVCYGKKTAQDFPFGDLPKEKQAEIWEQASDYLTSLLNSRKISSDEYRPRFVSVLSERRKLGKIESSTKITEPPHPEKAHGSKKISIHGGKDIEGAYTGLEFRLTAHEQLENPAGYASNSELVFGEIDLRVHPQETDFYLKKALIASVISLSVSDLYFFNGAMNIVVGLDSNPNEDKEEDLAFRVKAMFGTSIKPAYWIQPYFLAGFDAYASPKYERNHFYADPLIGAEVGFITTAGIWKNKIAASALQSPFDKKHLRIQASVNEGFNIAQNISLKGGYSFNMDWGERWHEFTVSFNAYF</sequence>
<dbReference type="InterPro" id="IPR057165">
    <property type="entry name" value="DUF7843"/>
</dbReference>
<evidence type="ECO:0000256" key="2">
    <source>
        <dbReference type="SAM" id="SignalP"/>
    </source>
</evidence>
<reference evidence="7" key="2">
    <citation type="submission" date="2011-04" db="EMBL/GenBank/DDBJ databases">
        <title>The complete genome of chromosome of Treponema succinifaciens DSM 2489.</title>
        <authorList>
            <person name="Lucas S."/>
            <person name="Copeland A."/>
            <person name="Lapidus A."/>
            <person name="Bruce D."/>
            <person name="Goodwin L."/>
            <person name="Pitluck S."/>
            <person name="Peters L."/>
            <person name="Kyrpides N."/>
            <person name="Mavromatis K."/>
            <person name="Ivanova N."/>
            <person name="Ovchinnikova G."/>
            <person name="Teshima H."/>
            <person name="Detter J.C."/>
            <person name="Tapia R."/>
            <person name="Han C."/>
            <person name="Land M."/>
            <person name="Hauser L."/>
            <person name="Markowitz V."/>
            <person name="Cheng J.-F."/>
            <person name="Hugenholtz P."/>
            <person name="Woyke T."/>
            <person name="Wu D."/>
            <person name="Gronow S."/>
            <person name="Wellnitz S."/>
            <person name="Brambilla E."/>
            <person name="Klenk H.-P."/>
            <person name="Eisen J.A."/>
        </authorList>
    </citation>
    <scope>NUCLEOTIDE SEQUENCE [LARGE SCALE GENOMIC DNA]</scope>
    <source>
        <strain evidence="7">ATCC 33096 / DSM 2489 / 6091</strain>
    </source>
</reference>
<evidence type="ECO:0000256" key="1">
    <source>
        <dbReference type="SAM" id="MobiDB-lite"/>
    </source>
</evidence>
<dbReference type="Pfam" id="PF25225">
    <property type="entry name" value="DUF7843"/>
    <property type="match status" value="1"/>
</dbReference>
<dbReference type="Proteomes" id="UP000006852">
    <property type="component" value="Chromosome"/>
</dbReference>
<proteinExistence type="predicted"/>
<dbReference type="EMBL" id="CP002631">
    <property type="protein sequence ID" value="AEB14474.1"/>
    <property type="molecule type" value="Genomic_DNA"/>
</dbReference>
<evidence type="ECO:0000259" key="5">
    <source>
        <dbReference type="Pfam" id="PF25225"/>
    </source>
</evidence>
<keyword evidence="7" id="KW-1185">Reference proteome</keyword>